<sequence>MRHALQPRCVCVWSLSVAHTDGPPVYGDRLGVRVGDALARCNSPEHTPSITPAPVPSVGRALVAFQRLATAATFGWPATNSACSSWRIW</sequence>
<reference evidence="1" key="1">
    <citation type="submission" date="2018-01" db="EMBL/GenBank/DDBJ databases">
        <title>An insight into the sialome of Amazonian anophelines.</title>
        <authorList>
            <person name="Ribeiro J.M."/>
            <person name="Scarpassa V."/>
            <person name="Calvo E."/>
        </authorList>
    </citation>
    <scope>NUCLEOTIDE SEQUENCE</scope>
</reference>
<dbReference type="EMBL" id="GGFL01015300">
    <property type="protein sequence ID" value="MBW79478.1"/>
    <property type="molecule type" value="Transcribed_RNA"/>
</dbReference>
<evidence type="ECO:0000313" key="1">
    <source>
        <dbReference type="EMBL" id="MBW79478.1"/>
    </source>
</evidence>
<proteinExistence type="predicted"/>
<dbReference type="AlphaFoldDB" id="A0A2M4DQQ2"/>
<protein>
    <submittedName>
        <fullName evidence="1">Putative secreted protein</fullName>
    </submittedName>
</protein>
<name>A0A2M4DQQ2_ANODA</name>
<organism evidence="1">
    <name type="scientific">Anopheles darlingi</name>
    <name type="common">Mosquito</name>
    <dbReference type="NCBI Taxonomy" id="43151"/>
    <lineage>
        <taxon>Eukaryota</taxon>
        <taxon>Metazoa</taxon>
        <taxon>Ecdysozoa</taxon>
        <taxon>Arthropoda</taxon>
        <taxon>Hexapoda</taxon>
        <taxon>Insecta</taxon>
        <taxon>Pterygota</taxon>
        <taxon>Neoptera</taxon>
        <taxon>Endopterygota</taxon>
        <taxon>Diptera</taxon>
        <taxon>Nematocera</taxon>
        <taxon>Culicoidea</taxon>
        <taxon>Culicidae</taxon>
        <taxon>Anophelinae</taxon>
        <taxon>Anopheles</taxon>
    </lineage>
</organism>
<accession>A0A2M4DQQ2</accession>